<evidence type="ECO:0008006" key="4">
    <source>
        <dbReference type="Google" id="ProtNLM"/>
    </source>
</evidence>
<gene>
    <name evidence="2" type="ORF">GCM10008098_01340</name>
</gene>
<keyword evidence="3" id="KW-1185">Reference proteome</keyword>
<proteinExistence type="predicted"/>
<dbReference type="PANTHER" id="PTHR46580">
    <property type="entry name" value="SENSOR KINASE-RELATED"/>
    <property type="match status" value="1"/>
</dbReference>
<organism evidence="2 3">
    <name type="scientific">Rhodanobacter panaciterrae</name>
    <dbReference type="NCBI Taxonomy" id="490572"/>
    <lineage>
        <taxon>Bacteria</taxon>
        <taxon>Pseudomonadati</taxon>
        <taxon>Pseudomonadota</taxon>
        <taxon>Gammaproteobacteria</taxon>
        <taxon>Lysobacterales</taxon>
        <taxon>Rhodanobacteraceae</taxon>
        <taxon>Rhodanobacter</taxon>
    </lineage>
</organism>
<dbReference type="Gene3D" id="2.130.10.130">
    <property type="entry name" value="Integrin alpha, N-terminal"/>
    <property type="match status" value="2"/>
</dbReference>
<dbReference type="InterPro" id="IPR013517">
    <property type="entry name" value="FG-GAP"/>
</dbReference>
<evidence type="ECO:0000313" key="3">
    <source>
        <dbReference type="Proteomes" id="UP000621898"/>
    </source>
</evidence>
<dbReference type="SUPFAM" id="SSF69318">
    <property type="entry name" value="Integrin alpha N-terminal domain"/>
    <property type="match status" value="1"/>
</dbReference>
<dbReference type="Pfam" id="PF13517">
    <property type="entry name" value="FG-GAP_3"/>
    <property type="match status" value="2"/>
</dbReference>
<dbReference type="EMBL" id="BMXT01000001">
    <property type="protein sequence ID" value="GGY14319.1"/>
    <property type="molecule type" value="Genomic_DNA"/>
</dbReference>
<reference evidence="3" key="1">
    <citation type="journal article" date="2019" name="Int. J. Syst. Evol. Microbiol.">
        <title>The Global Catalogue of Microorganisms (GCM) 10K type strain sequencing project: providing services to taxonomists for standard genome sequencing and annotation.</title>
        <authorList>
            <consortium name="The Broad Institute Genomics Platform"/>
            <consortium name="The Broad Institute Genome Sequencing Center for Infectious Disease"/>
            <person name="Wu L."/>
            <person name="Ma J."/>
        </authorList>
    </citation>
    <scope>NUCLEOTIDE SEQUENCE [LARGE SCALE GENOMIC DNA]</scope>
    <source>
        <strain evidence="3">KCTC 22232</strain>
    </source>
</reference>
<accession>A0ABQ2ZEG4</accession>
<keyword evidence="1" id="KW-0732">Signal</keyword>
<name>A0ABQ2ZEG4_9GAMM</name>
<dbReference type="InterPro" id="IPR028994">
    <property type="entry name" value="Integrin_alpha_N"/>
</dbReference>
<comment type="caution">
    <text evidence="2">The sequence shown here is derived from an EMBL/GenBank/DDBJ whole genome shotgun (WGS) entry which is preliminary data.</text>
</comment>
<dbReference type="InterPro" id="IPR022519">
    <property type="entry name" value="Gloeo/Verruco_rpt"/>
</dbReference>
<dbReference type="SUPFAM" id="SSF63825">
    <property type="entry name" value="YWTD domain"/>
    <property type="match status" value="1"/>
</dbReference>
<dbReference type="NCBIfam" id="TIGR03803">
    <property type="entry name" value="Gloeo_Verruco"/>
    <property type="match status" value="3"/>
</dbReference>
<evidence type="ECO:0000313" key="2">
    <source>
        <dbReference type="EMBL" id="GGY14319.1"/>
    </source>
</evidence>
<dbReference type="Proteomes" id="UP000621898">
    <property type="component" value="Unassembled WGS sequence"/>
</dbReference>
<sequence>MRNPQTIILGSDGQLLGVSTAGGYFGSGGVFSVRPDGIIDSQIDYGSTADSSIGWMLPPSLPANNFTPLALMPNGSILSTSNAGGYYGSAFGTPSGVLYAYTGNGGYGKLHTFYPSTGDVTQPQSVAVGSDGSVYGLALGGTWSGGKLTSNANLFRFAPVSLNGVVTNLFSFQSYSPTNFVLGAGDNMYVTLPKGVVLPGAVTGSSGDVIYQVTKGGAGSVVHVLDPATEGQGIDELVGDGQGNLYGAALNGGVLGNGDGTVFKVSATGEFSVLHSFSSFVGASQQGFWPNSLVAGSDGNVYGMTRLGGLPSAPNGTLFRVTPSGAYSVLHVFGAPQVEGGNARSLIQAGPRSFYGIVDGGPTTSGAIFKLVVPIQDDIYGAGKSSLLMSGPGALSVGTTTNIGAPISIANGYYPVAVGDLDGDGIADIVWTSQNHDLYVWFGGVNGFQPKYIGTYPAGWTVVGAGDINGDGKDDLIWMNDQVHQFAYWLMDGSTRIGSRTFNITPGYYPAALGDFDGNGKLDIMWTSAKNDLYVWLGDGAGFSSKYITTYPAGWRISGRGDLDGDGRDDLIWSTADNQHWGYWLLNGASIIKMDSFGVPAGLNGYAIAATSDYNGDGLADIVWTNGSNVVPWSNQGQCSATVSCTFSAGATLQVPSGQTIFNSGIPRVP</sequence>
<protein>
    <recommendedName>
        <fullName evidence="4">Repeat domain-containing protein</fullName>
    </recommendedName>
</protein>
<evidence type="ECO:0000256" key="1">
    <source>
        <dbReference type="ARBA" id="ARBA00022729"/>
    </source>
</evidence>